<dbReference type="Proteomes" id="UP000475532">
    <property type="component" value="Unassembled WGS sequence"/>
</dbReference>
<reference evidence="2 3" key="1">
    <citation type="submission" date="2020-01" db="EMBL/GenBank/DDBJ databases">
        <title>Insect and environment-associated Actinomycetes.</title>
        <authorList>
            <person name="Currrie C."/>
            <person name="Chevrette M."/>
            <person name="Carlson C."/>
            <person name="Stubbendieck R."/>
            <person name="Wendt-Pienkowski E."/>
        </authorList>
    </citation>
    <scope>NUCLEOTIDE SEQUENCE [LARGE SCALE GENOMIC DNA]</scope>
    <source>
        <strain evidence="2 3">SID10258</strain>
    </source>
</reference>
<dbReference type="SUPFAM" id="SSF51735">
    <property type="entry name" value="NAD(P)-binding Rossmann-fold domains"/>
    <property type="match status" value="1"/>
</dbReference>
<dbReference type="Pfam" id="PF01370">
    <property type="entry name" value="Epimerase"/>
    <property type="match status" value="1"/>
</dbReference>
<dbReference type="RefSeq" id="WP_163063248.1">
    <property type="nucleotide sequence ID" value="NZ_JAAGLI010001087.1"/>
</dbReference>
<evidence type="ECO:0000313" key="2">
    <source>
        <dbReference type="EMBL" id="NEA28732.1"/>
    </source>
</evidence>
<dbReference type="PANTHER" id="PTHR48079:SF6">
    <property type="entry name" value="NAD(P)-BINDING DOMAIN-CONTAINING PROTEIN-RELATED"/>
    <property type="match status" value="1"/>
</dbReference>
<gene>
    <name evidence="2" type="ORF">G3I70_40490</name>
</gene>
<accession>A0A6L9QV02</accession>
<dbReference type="Gene3D" id="3.40.50.720">
    <property type="entry name" value="NAD(P)-binding Rossmann-like Domain"/>
    <property type="match status" value="1"/>
</dbReference>
<dbReference type="PANTHER" id="PTHR48079">
    <property type="entry name" value="PROTEIN YEEZ"/>
    <property type="match status" value="1"/>
</dbReference>
<dbReference type="EMBL" id="JAAGLI010001087">
    <property type="protein sequence ID" value="NEA28732.1"/>
    <property type="molecule type" value="Genomic_DNA"/>
</dbReference>
<feature type="domain" description="NAD-dependent epimerase/dehydratase" evidence="1">
    <location>
        <begin position="3"/>
        <end position="207"/>
    </location>
</feature>
<dbReference type="GO" id="GO:0004029">
    <property type="term" value="F:aldehyde dehydrogenase (NAD+) activity"/>
    <property type="evidence" value="ECO:0007669"/>
    <property type="project" value="TreeGrafter"/>
</dbReference>
<dbReference type="GO" id="GO:0005737">
    <property type="term" value="C:cytoplasm"/>
    <property type="evidence" value="ECO:0007669"/>
    <property type="project" value="TreeGrafter"/>
</dbReference>
<dbReference type="InterPro" id="IPR001509">
    <property type="entry name" value="Epimerase_deHydtase"/>
</dbReference>
<dbReference type="InterPro" id="IPR051783">
    <property type="entry name" value="NAD(P)-dependent_oxidoreduct"/>
</dbReference>
<sequence>MKVMLTGATGCIGGGIVDALLARDHEVHALVRSEEKAAELERRGVHAHVGGLASRRLILGLMRETDGLIHTAFAVGDEDGRAELDFISTAISGLSGTGKPFVYTSGLWVLGESSGPALDETAPYNPTPLVAFRPKAERLVLEGANFGIRVSIVRPGVVHGGPGGLMEMLARSVDGDGRVVYVGDGTQRWPMVHRDDLADLYERVLVRAPAGSIWHGVAEPGVPVHDIAVAVATAVGCEGRVRARDVSDARAEYGPLADALAESQVVSGAKARELLGWRPQAPGVVDALAREDRCLRARDS</sequence>
<name>A0A6L9QV02_9ACTN</name>
<evidence type="ECO:0000259" key="1">
    <source>
        <dbReference type="Pfam" id="PF01370"/>
    </source>
</evidence>
<organism evidence="2 3">
    <name type="scientific">Actinomadura bangladeshensis</name>
    <dbReference type="NCBI Taxonomy" id="453573"/>
    <lineage>
        <taxon>Bacteria</taxon>
        <taxon>Bacillati</taxon>
        <taxon>Actinomycetota</taxon>
        <taxon>Actinomycetes</taxon>
        <taxon>Streptosporangiales</taxon>
        <taxon>Thermomonosporaceae</taxon>
        <taxon>Actinomadura</taxon>
    </lineage>
</organism>
<proteinExistence type="predicted"/>
<dbReference type="InterPro" id="IPR036291">
    <property type="entry name" value="NAD(P)-bd_dom_sf"/>
</dbReference>
<comment type="caution">
    <text evidence="2">The sequence shown here is derived from an EMBL/GenBank/DDBJ whole genome shotgun (WGS) entry which is preliminary data.</text>
</comment>
<evidence type="ECO:0000313" key="3">
    <source>
        <dbReference type="Proteomes" id="UP000475532"/>
    </source>
</evidence>
<protein>
    <submittedName>
        <fullName evidence="2">NAD-dependent epimerase/dehydratase family protein</fullName>
    </submittedName>
</protein>
<dbReference type="AlphaFoldDB" id="A0A6L9QV02"/>